<comment type="caution">
    <text evidence="5">The sequence shown here is derived from an EMBL/GenBank/DDBJ whole genome shotgun (WGS) entry which is preliminary data.</text>
</comment>
<reference evidence="6" key="1">
    <citation type="journal article" date="2019" name="Int. J. Syst. Evol. Microbiol.">
        <title>The Global Catalogue of Microorganisms (GCM) 10K type strain sequencing project: providing services to taxonomists for standard genome sequencing and annotation.</title>
        <authorList>
            <consortium name="The Broad Institute Genomics Platform"/>
            <consortium name="The Broad Institute Genome Sequencing Center for Infectious Disease"/>
            <person name="Wu L."/>
            <person name="Ma J."/>
        </authorList>
    </citation>
    <scope>NUCLEOTIDE SEQUENCE [LARGE SCALE GENOMIC DNA]</scope>
    <source>
        <strain evidence="6">CCUG 58127</strain>
    </source>
</reference>
<evidence type="ECO:0000256" key="1">
    <source>
        <dbReference type="ARBA" id="ARBA00022723"/>
    </source>
</evidence>
<dbReference type="InterPro" id="IPR029063">
    <property type="entry name" value="SAM-dependent_MTases_sf"/>
</dbReference>
<evidence type="ECO:0000256" key="2">
    <source>
        <dbReference type="ARBA" id="ARBA00022946"/>
    </source>
</evidence>
<keyword evidence="2" id="KW-0809">Transit peptide</keyword>
<dbReference type="RefSeq" id="WP_382399922.1">
    <property type="nucleotide sequence ID" value="NZ_JBHSWH010000001.1"/>
</dbReference>
<keyword evidence="4" id="KW-0411">Iron-sulfur</keyword>
<name>A0ABW2AE89_9MICO</name>
<accession>A0ABW2AE89</accession>
<keyword evidence="1" id="KW-0479">Metal-binding</keyword>
<evidence type="ECO:0000256" key="4">
    <source>
        <dbReference type="ARBA" id="ARBA00023014"/>
    </source>
</evidence>
<dbReference type="PANTHER" id="PTHR13184:SF5">
    <property type="entry name" value="METHYLTRANSFERASE-LIKE PROTEIN 17, MITOCHONDRIAL"/>
    <property type="match status" value="1"/>
</dbReference>
<dbReference type="EMBL" id="JBHSWH010000001">
    <property type="protein sequence ID" value="MFC6705095.1"/>
    <property type="molecule type" value="Genomic_DNA"/>
</dbReference>
<evidence type="ECO:0000313" key="6">
    <source>
        <dbReference type="Proteomes" id="UP001596298"/>
    </source>
</evidence>
<dbReference type="Gene3D" id="3.40.50.150">
    <property type="entry name" value="Vaccinia Virus protein VP39"/>
    <property type="match status" value="1"/>
</dbReference>
<evidence type="ECO:0000313" key="5">
    <source>
        <dbReference type="EMBL" id="MFC6705095.1"/>
    </source>
</evidence>
<dbReference type="PANTHER" id="PTHR13184">
    <property type="entry name" value="37S RIBOSOMAL PROTEIN S22"/>
    <property type="match status" value="1"/>
</dbReference>
<evidence type="ECO:0000256" key="3">
    <source>
        <dbReference type="ARBA" id="ARBA00023004"/>
    </source>
</evidence>
<protein>
    <submittedName>
        <fullName evidence="5">Small ribosomal subunit Rsm22 family protein</fullName>
    </submittedName>
</protein>
<dbReference type="InterPro" id="IPR052571">
    <property type="entry name" value="Mt_RNA_Methyltransferase"/>
</dbReference>
<keyword evidence="6" id="KW-1185">Reference proteome</keyword>
<dbReference type="Pfam" id="PF09243">
    <property type="entry name" value="Rsm22"/>
    <property type="match status" value="1"/>
</dbReference>
<proteinExistence type="predicted"/>
<dbReference type="Proteomes" id="UP001596298">
    <property type="component" value="Unassembled WGS sequence"/>
</dbReference>
<dbReference type="InterPro" id="IPR015324">
    <property type="entry name" value="Ribosomal_Rsm22-like"/>
</dbReference>
<dbReference type="SUPFAM" id="SSF53335">
    <property type="entry name" value="S-adenosyl-L-methionine-dependent methyltransferases"/>
    <property type="match status" value="1"/>
</dbReference>
<organism evidence="5 6">
    <name type="scientific">Flexivirga alba</name>
    <dbReference type="NCBI Taxonomy" id="702742"/>
    <lineage>
        <taxon>Bacteria</taxon>
        <taxon>Bacillati</taxon>
        <taxon>Actinomycetota</taxon>
        <taxon>Actinomycetes</taxon>
        <taxon>Micrococcales</taxon>
        <taxon>Dermacoccaceae</taxon>
        <taxon>Flexivirga</taxon>
    </lineage>
</organism>
<keyword evidence="3" id="KW-0408">Iron</keyword>
<sequence length="326" mass="35099">MSTTPVRPLDLRLRDALDAAAAGISRAPLATSVDRLIGRYREGGAASAPILGNATDVLAYALYRMPATVAACSNMLRHSAFRLPEIQTVTDLGGGTGAAAWAAHDKWPDARITVLDQVGEALQLGRQLRAAEPGVVDFERWQAGSPVPRADLVTVSYVLSELKQSAQQQLVAAAIGAAGRAIAIIEPGTPSGHQRILTARQALLEAGWQVIAPCPHQADCPVRQPDWCHFSARVERSSVHRQLKGGELGHEDEKFSYVVAVPDGADVPERDGDSSRILRHPVKRKGLVELQLCRPDGTASRAVVTKRQGAAYKEARDVRWGDTWPL</sequence>
<gene>
    <name evidence="5" type="ORF">ACFQDH_07405</name>
</gene>